<keyword evidence="1" id="KW-0812">Transmembrane</keyword>
<feature type="domain" description="Ig-like" evidence="3">
    <location>
        <begin position="235"/>
        <end position="323"/>
    </location>
</feature>
<evidence type="ECO:0000256" key="1">
    <source>
        <dbReference type="SAM" id="Phobius"/>
    </source>
</evidence>
<dbReference type="Pfam" id="PF13895">
    <property type="entry name" value="Ig_2"/>
    <property type="match status" value="1"/>
</dbReference>
<dbReference type="InterPro" id="IPR013783">
    <property type="entry name" value="Ig-like_fold"/>
</dbReference>
<evidence type="ECO:0000313" key="5">
    <source>
        <dbReference type="Proteomes" id="UP000823561"/>
    </source>
</evidence>
<accession>A0AAV6G0G6</accession>
<feature type="signal peptide" evidence="2">
    <location>
        <begin position="1"/>
        <end position="20"/>
    </location>
</feature>
<evidence type="ECO:0000259" key="3">
    <source>
        <dbReference type="PROSITE" id="PS50835"/>
    </source>
</evidence>
<dbReference type="PROSITE" id="PS50835">
    <property type="entry name" value="IG_LIKE"/>
    <property type="match status" value="2"/>
</dbReference>
<dbReference type="PANTHER" id="PTHR46484:SF8">
    <property type="entry name" value="B-CELL RECEPTOR CD22-LIKE-RELATED"/>
    <property type="match status" value="1"/>
</dbReference>
<name>A0AAV6G0G6_9TELE</name>
<dbReference type="Gene3D" id="2.60.40.10">
    <property type="entry name" value="Immunoglobulins"/>
    <property type="match status" value="3"/>
</dbReference>
<gene>
    <name evidence="4" type="ORF">AALO_G00212450</name>
</gene>
<evidence type="ECO:0000313" key="4">
    <source>
        <dbReference type="EMBL" id="KAG5268425.1"/>
    </source>
</evidence>
<protein>
    <recommendedName>
        <fullName evidence="3">Ig-like domain-containing protein</fullName>
    </recommendedName>
</protein>
<keyword evidence="5" id="KW-1185">Reference proteome</keyword>
<comment type="caution">
    <text evidence="4">The sequence shown here is derived from an EMBL/GenBank/DDBJ whole genome shotgun (WGS) entry which is preliminary data.</text>
</comment>
<dbReference type="AlphaFoldDB" id="A0AAV6G0G6"/>
<keyword evidence="2" id="KW-0732">Signal</keyword>
<feature type="chain" id="PRO_5043507163" description="Ig-like domain-containing protein" evidence="2">
    <location>
        <begin position="21"/>
        <end position="422"/>
    </location>
</feature>
<organism evidence="4 5">
    <name type="scientific">Alosa alosa</name>
    <name type="common">allis shad</name>
    <dbReference type="NCBI Taxonomy" id="278164"/>
    <lineage>
        <taxon>Eukaryota</taxon>
        <taxon>Metazoa</taxon>
        <taxon>Chordata</taxon>
        <taxon>Craniata</taxon>
        <taxon>Vertebrata</taxon>
        <taxon>Euteleostomi</taxon>
        <taxon>Actinopterygii</taxon>
        <taxon>Neopterygii</taxon>
        <taxon>Teleostei</taxon>
        <taxon>Clupei</taxon>
        <taxon>Clupeiformes</taxon>
        <taxon>Clupeoidei</taxon>
        <taxon>Clupeidae</taxon>
        <taxon>Alosa</taxon>
    </lineage>
</organism>
<dbReference type="PANTHER" id="PTHR46484">
    <property type="entry name" value="SI:CH211-171H4.5-RELATED"/>
    <property type="match status" value="1"/>
</dbReference>
<dbReference type="EMBL" id="JADWDJ010000016">
    <property type="protein sequence ID" value="KAG5268425.1"/>
    <property type="molecule type" value="Genomic_DNA"/>
</dbReference>
<dbReference type="InterPro" id="IPR036179">
    <property type="entry name" value="Ig-like_dom_sf"/>
</dbReference>
<dbReference type="Proteomes" id="UP000823561">
    <property type="component" value="Chromosome 16"/>
</dbReference>
<dbReference type="InterPro" id="IPR007110">
    <property type="entry name" value="Ig-like_dom"/>
</dbReference>
<proteinExistence type="predicted"/>
<feature type="domain" description="Ig-like" evidence="3">
    <location>
        <begin position="137"/>
        <end position="230"/>
    </location>
</feature>
<feature type="transmembrane region" description="Helical" evidence="1">
    <location>
        <begin position="330"/>
        <end position="349"/>
    </location>
</feature>
<keyword evidence="1" id="KW-1133">Transmembrane helix</keyword>
<sequence length="422" mass="47040">MILVRELILCGCFLSSVIYSEYSVKMPPNLETIHGSCILIPCSFTTKESDVTSPATGVWRKRSQWFQGGVDVFNSSKSQNKLQGEILGDLTKRNCTSVLYGFTKDYEDKYFFRLESNVKVTFTEYVSIKVNDVLPKPHLTLPQSIQECVLVSMTCTISSQALCPQDPPTLTWSPQLNHSREILRTKEDGTLEVISVLSFMPSCSDDGLNVSCVVTHHQGVTPVRETALLTVYYGPKNLSVSLNTSQFEIGSPITLSCLGVSKPPIDNYRWFRNTSGYLEEMDWTSQNFTFNVTHSGTVVYHCEGRNSVGATNSSGLELEMPASAHSKPGWWLLIAGAGFILCLLVVVLCHRHKNPQSQQPCRKELDLKGRVVDPDIYINVTEETLHKAAGISEPHDSVYCNQFQANNSDFLSQTDNAIYANH</sequence>
<keyword evidence="1" id="KW-0472">Membrane</keyword>
<evidence type="ECO:0000256" key="2">
    <source>
        <dbReference type="SAM" id="SignalP"/>
    </source>
</evidence>
<reference evidence="4" key="1">
    <citation type="submission" date="2020-10" db="EMBL/GenBank/DDBJ databases">
        <title>Chromosome-scale genome assembly of the Allis shad, Alosa alosa.</title>
        <authorList>
            <person name="Margot Z."/>
            <person name="Christophe K."/>
            <person name="Cabau C."/>
            <person name="Louis A."/>
            <person name="Berthelot C."/>
            <person name="Parey E."/>
            <person name="Roest Crollius H."/>
            <person name="Montfort J."/>
            <person name="Robinson-Rechavi M."/>
            <person name="Bucao C."/>
            <person name="Bouchez O."/>
            <person name="Gislard M."/>
            <person name="Lluch J."/>
            <person name="Milhes M."/>
            <person name="Lampietro C."/>
            <person name="Lopez Roques C."/>
            <person name="Donnadieu C."/>
            <person name="Braasch I."/>
            <person name="Desvignes T."/>
            <person name="Postlethwait J."/>
            <person name="Bobe J."/>
            <person name="Guiguen Y."/>
        </authorList>
    </citation>
    <scope>NUCLEOTIDE SEQUENCE</scope>
    <source>
        <strain evidence="4">M-15738</strain>
        <tissue evidence="4">Blood</tissue>
    </source>
</reference>
<dbReference type="SUPFAM" id="SSF48726">
    <property type="entry name" value="Immunoglobulin"/>
    <property type="match status" value="2"/>
</dbReference>